<evidence type="ECO:0000256" key="3">
    <source>
        <dbReference type="ARBA" id="ARBA00022723"/>
    </source>
</evidence>
<dbReference type="InterPro" id="IPR006439">
    <property type="entry name" value="HAD-SF_hydro_IA"/>
</dbReference>
<keyword evidence="6" id="KW-0378">Hydrolase</keyword>
<dbReference type="InterPro" id="IPR023214">
    <property type="entry name" value="HAD_sf"/>
</dbReference>
<reference evidence="6" key="1">
    <citation type="submission" date="2022-03" db="EMBL/GenBank/DDBJ databases">
        <title>De novo assembled genomes of Belliella spp. (Cyclobacteriaceae) strains.</title>
        <authorList>
            <person name="Szabo A."/>
            <person name="Korponai K."/>
            <person name="Felfoldi T."/>
        </authorList>
    </citation>
    <scope>NUCLEOTIDE SEQUENCE</scope>
    <source>
        <strain evidence="6">DSM 107340</strain>
    </source>
</reference>
<dbReference type="GO" id="GO:0050084">
    <property type="term" value="F:mannitol-1-phosphatase activity"/>
    <property type="evidence" value="ECO:0007669"/>
    <property type="project" value="UniProtKB-EC"/>
</dbReference>
<keyword evidence="3" id="KW-0479">Metal-binding</keyword>
<dbReference type="InterPro" id="IPR036412">
    <property type="entry name" value="HAD-like_sf"/>
</dbReference>
<dbReference type="EC" id="3.1.3.68" evidence="6"/>
<dbReference type="EC" id="3.1.3.22" evidence="6"/>
<dbReference type="InterPro" id="IPR023198">
    <property type="entry name" value="PGP-like_dom2"/>
</dbReference>
<evidence type="ECO:0000313" key="7">
    <source>
        <dbReference type="Proteomes" id="UP001165488"/>
    </source>
</evidence>
<comment type="cofactor">
    <cofactor evidence="1">
        <name>Mg(2+)</name>
        <dbReference type="ChEBI" id="CHEBI:18420"/>
    </cofactor>
</comment>
<comment type="similarity">
    <text evidence="2">Belongs to the HAD-like hydrolase superfamily. CbbY/CbbZ/Gph/YieH family.</text>
</comment>
<sequence length="215" mass="24476">MTNYKAVIFDMDGVLIDTEKLWKQAEYEVFTSLGVNVSEEGTIKTKTMTTSEVTKFWYDISPWKDKEHIVVEQMVISRVIELIESENCLIDGVKSFIKNLKLKNHKLGLATNSPYKIIPYVLKKLSIEDLFDVVVSAEFEINGKPDPAIYFKAAKKLHTRPQDCLVIEDSYSGMLAAKNAGMTVVAFTNGNSKKEFEIADFHIDSFRENLYNISK</sequence>
<organism evidence="6 7">
    <name type="scientific">Belliella calami</name>
    <dbReference type="NCBI Taxonomy" id="2923436"/>
    <lineage>
        <taxon>Bacteria</taxon>
        <taxon>Pseudomonadati</taxon>
        <taxon>Bacteroidota</taxon>
        <taxon>Cytophagia</taxon>
        <taxon>Cytophagales</taxon>
        <taxon>Cyclobacteriaceae</taxon>
        <taxon>Belliella</taxon>
    </lineage>
</organism>
<dbReference type="EC" id="3.1.3.50" evidence="6"/>
<protein>
    <submittedName>
        <fullName evidence="6">Hexitol phosphatase HxpB</fullName>
        <ecNumber evidence="6">3.1.3.22</ecNumber>
        <ecNumber evidence="6">3.1.3.50</ecNumber>
        <ecNumber evidence="6">3.1.3.68</ecNumber>
    </submittedName>
</protein>
<keyword evidence="4" id="KW-0460">Magnesium</keyword>
<dbReference type="SFLD" id="SFLDS00003">
    <property type="entry name" value="Haloacid_Dehalogenase"/>
    <property type="match status" value="1"/>
</dbReference>
<evidence type="ECO:0000256" key="5">
    <source>
        <dbReference type="ARBA" id="ARBA00023277"/>
    </source>
</evidence>
<dbReference type="NCBIfam" id="TIGR01509">
    <property type="entry name" value="HAD-SF-IA-v3"/>
    <property type="match status" value="1"/>
</dbReference>
<keyword evidence="7" id="KW-1185">Reference proteome</keyword>
<dbReference type="Pfam" id="PF13419">
    <property type="entry name" value="HAD_2"/>
    <property type="match status" value="1"/>
</dbReference>
<keyword evidence="5" id="KW-0119">Carbohydrate metabolism</keyword>
<evidence type="ECO:0000313" key="6">
    <source>
        <dbReference type="EMBL" id="MCH7397056.1"/>
    </source>
</evidence>
<dbReference type="SFLD" id="SFLDG01129">
    <property type="entry name" value="C1.5:_HAD__Beta-PGM__Phosphata"/>
    <property type="match status" value="1"/>
</dbReference>
<dbReference type="GO" id="GO:0050286">
    <property type="term" value="F:sorbitol-6-phosphatase activity"/>
    <property type="evidence" value="ECO:0007669"/>
    <property type="project" value="UniProtKB-EC"/>
</dbReference>
<evidence type="ECO:0000256" key="1">
    <source>
        <dbReference type="ARBA" id="ARBA00001946"/>
    </source>
</evidence>
<dbReference type="PRINTS" id="PR00413">
    <property type="entry name" value="HADHALOGNASE"/>
</dbReference>
<proteinExistence type="inferred from homology"/>
<name>A0ABS9UKA8_9BACT</name>
<dbReference type="GO" id="GO:0003850">
    <property type="term" value="F:2-deoxyglucose-6-phosphatase activity"/>
    <property type="evidence" value="ECO:0007669"/>
    <property type="project" value="UniProtKB-EC"/>
</dbReference>
<dbReference type="Gene3D" id="1.10.150.240">
    <property type="entry name" value="Putative phosphatase, domain 2"/>
    <property type="match status" value="1"/>
</dbReference>
<dbReference type="EMBL" id="JAKZGS010000002">
    <property type="protein sequence ID" value="MCH7397056.1"/>
    <property type="molecule type" value="Genomic_DNA"/>
</dbReference>
<dbReference type="Gene3D" id="3.40.50.1000">
    <property type="entry name" value="HAD superfamily/HAD-like"/>
    <property type="match status" value="1"/>
</dbReference>
<evidence type="ECO:0000256" key="2">
    <source>
        <dbReference type="ARBA" id="ARBA00006171"/>
    </source>
</evidence>
<dbReference type="SUPFAM" id="SSF56784">
    <property type="entry name" value="HAD-like"/>
    <property type="match status" value="1"/>
</dbReference>
<dbReference type="InterPro" id="IPR041492">
    <property type="entry name" value="HAD_2"/>
</dbReference>
<dbReference type="RefSeq" id="WP_241273564.1">
    <property type="nucleotide sequence ID" value="NZ_JAKZGS010000002.1"/>
</dbReference>
<gene>
    <name evidence="6" type="primary">hxpB</name>
    <name evidence="6" type="ORF">MM236_03610</name>
</gene>
<dbReference type="NCBIfam" id="TIGR01549">
    <property type="entry name" value="HAD-SF-IA-v1"/>
    <property type="match status" value="1"/>
</dbReference>
<dbReference type="Proteomes" id="UP001165488">
    <property type="component" value="Unassembled WGS sequence"/>
</dbReference>
<dbReference type="InterPro" id="IPR051600">
    <property type="entry name" value="Beta-PGM-like"/>
</dbReference>
<dbReference type="PANTHER" id="PTHR46193:SF18">
    <property type="entry name" value="HEXITOL PHOSPHATASE B"/>
    <property type="match status" value="1"/>
</dbReference>
<dbReference type="SFLD" id="SFLDG01135">
    <property type="entry name" value="C1.5.6:_HAD__Beta-PGM__Phospha"/>
    <property type="match status" value="1"/>
</dbReference>
<dbReference type="NCBIfam" id="NF008087">
    <property type="entry name" value="PRK10826.1"/>
    <property type="match status" value="1"/>
</dbReference>
<accession>A0ABS9UKA8</accession>
<dbReference type="PANTHER" id="PTHR46193">
    <property type="entry name" value="6-PHOSPHOGLUCONATE PHOSPHATASE"/>
    <property type="match status" value="1"/>
</dbReference>
<comment type="caution">
    <text evidence="6">The sequence shown here is derived from an EMBL/GenBank/DDBJ whole genome shotgun (WGS) entry which is preliminary data.</text>
</comment>
<evidence type="ECO:0000256" key="4">
    <source>
        <dbReference type="ARBA" id="ARBA00022842"/>
    </source>
</evidence>